<dbReference type="Gene3D" id="2.40.50.140">
    <property type="entry name" value="Nucleic acid-binding proteins"/>
    <property type="match status" value="1"/>
</dbReference>
<organism evidence="1 2">
    <name type="scientific">Lophium mytilinum</name>
    <dbReference type="NCBI Taxonomy" id="390894"/>
    <lineage>
        <taxon>Eukaryota</taxon>
        <taxon>Fungi</taxon>
        <taxon>Dikarya</taxon>
        <taxon>Ascomycota</taxon>
        <taxon>Pezizomycotina</taxon>
        <taxon>Dothideomycetes</taxon>
        <taxon>Pleosporomycetidae</taxon>
        <taxon>Mytilinidiales</taxon>
        <taxon>Mytilinidiaceae</taxon>
        <taxon>Lophium</taxon>
    </lineage>
</organism>
<dbReference type="EMBL" id="MU004192">
    <property type="protein sequence ID" value="KAF2493158.1"/>
    <property type="molecule type" value="Genomic_DNA"/>
</dbReference>
<feature type="non-terminal residue" evidence="1">
    <location>
        <position position="246"/>
    </location>
</feature>
<evidence type="ECO:0000313" key="2">
    <source>
        <dbReference type="Proteomes" id="UP000799750"/>
    </source>
</evidence>
<keyword evidence="2" id="KW-1185">Reference proteome</keyword>
<gene>
    <name evidence="1" type="ORF">BU16DRAFT_430928</name>
</gene>
<dbReference type="InterPro" id="IPR012340">
    <property type="entry name" value="NA-bd_OB-fold"/>
</dbReference>
<reference evidence="1" key="1">
    <citation type="journal article" date="2020" name="Stud. Mycol.">
        <title>101 Dothideomycetes genomes: a test case for predicting lifestyles and emergence of pathogens.</title>
        <authorList>
            <person name="Haridas S."/>
            <person name="Albert R."/>
            <person name="Binder M."/>
            <person name="Bloem J."/>
            <person name="Labutti K."/>
            <person name="Salamov A."/>
            <person name="Andreopoulos B."/>
            <person name="Baker S."/>
            <person name="Barry K."/>
            <person name="Bills G."/>
            <person name="Bluhm B."/>
            <person name="Cannon C."/>
            <person name="Castanera R."/>
            <person name="Culley D."/>
            <person name="Daum C."/>
            <person name="Ezra D."/>
            <person name="Gonzalez J."/>
            <person name="Henrissat B."/>
            <person name="Kuo A."/>
            <person name="Liang C."/>
            <person name="Lipzen A."/>
            <person name="Lutzoni F."/>
            <person name="Magnuson J."/>
            <person name="Mondo S."/>
            <person name="Nolan M."/>
            <person name="Ohm R."/>
            <person name="Pangilinan J."/>
            <person name="Park H.-J."/>
            <person name="Ramirez L."/>
            <person name="Alfaro M."/>
            <person name="Sun H."/>
            <person name="Tritt A."/>
            <person name="Yoshinaga Y."/>
            <person name="Zwiers L.-H."/>
            <person name="Turgeon B."/>
            <person name="Goodwin S."/>
            <person name="Spatafora J."/>
            <person name="Crous P."/>
            <person name="Grigoriev I."/>
        </authorList>
    </citation>
    <scope>NUCLEOTIDE SEQUENCE</scope>
    <source>
        <strain evidence="1">CBS 269.34</strain>
    </source>
</reference>
<protein>
    <submittedName>
        <fullName evidence="1">Uncharacterized protein</fullName>
    </submittedName>
</protein>
<dbReference type="Proteomes" id="UP000799750">
    <property type="component" value="Unassembled WGS sequence"/>
</dbReference>
<accession>A0A6A6QL19</accession>
<feature type="non-terminal residue" evidence="1">
    <location>
        <position position="1"/>
    </location>
</feature>
<sequence>SQYLQHSLMFHETLQSSQIEPPHDREIDLEDVVSFSVTSFPFQNNPSSASCLSGTTNFAAIGGACTDIHIQLPLDLPITPLGSLPSAEYLDSLYPQTLTPNLVGTVSSISPPRSVITRSNRVMMLYDIRVADETGLDFTVTFWLPPRPSSEENATNLEKQSQLRRALDYLRSGDVILLRKIALSHFRGTVHGQSLHPGISRARTELHLLARSGIELIPTSQLGPALGKKIESVKLWAQQFVSANSA</sequence>
<dbReference type="OrthoDB" id="5378679at2759"/>
<evidence type="ECO:0000313" key="1">
    <source>
        <dbReference type="EMBL" id="KAF2493158.1"/>
    </source>
</evidence>
<dbReference type="AlphaFoldDB" id="A0A6A6QL19"/>
<proteinExistence type="predicted"/>
<name>A0A6A6QL19_9PEZI</name>
<dbReference type="SUPFAM" id="SSF50249">
    <property type="entry name" value="Nucleic acid-binding proteins"/>
    <property type="match status" value="1"/>
</dbReference>